<dbReference type="PANTHER" id="PTHR43767:SF1">
    <property type="entry name" value="NONRIBOSOMAL PEPTIDE SYNTHASE PES1 (EUROFUNG)-RELATED"/>
    <property type="match status" value="1"/>
</dbReference>
<dbReference type="SUPFAM" id="SSF56801">
    <property type="entry name" value="Acetyl-CoA synthetase-like"/>
    <property type="match status" value="1"/>
</dbReference>
<dbReference type="InterPro" id="IPR050237">
    <property type="entry name" value="ATP-dep_AMP-bd_enzyme"/>
</dbReference>
<keyword evidence="4" id="KW-1185">Reference proteome</keyword>
<evidence type="ECO:0000313" key="4">
    <source>
        <dbReference type="Proteomes" id="UP001320609"/>
    </source>
</evidence>
<dbReference type="CDD" id="cd17631">
    <property type="entry name" value="FACL_FadD13-like"/>
    <property type="match status" value="1"/>
</dbReference>
<evidence type="ECO:0000259" key="2">
    <source>
        <dbReference type="Pfam" id="PF13193"/>
    </source>
</evidence>
<feature type="domain" description="AMP-dependent synthetase/ligase" evidence="1">
    <location>
        <begin position="17"/>
        <end position="390"/>
    </location>
</feature>
<gene>
    <name evidence="3" type="ORF">MLE19_17360</name>
</gene>
<evidence type="ECO:0000259" key="1">
    <source>
        <dbReference type="Pfam" id="PF00501"/>
    </source>
</evidence>
<dbReference type="EMBL" id="JAKVTW010000015">
    <property type="protein sequence ID" value="MCH4813105.1"/>
    <property type="molecule type" value="Genomic_DNA"/>
</dbReference>
<organism evidence="3 4">
    <name type="scientific">Vreelandella neptunia</name>
    <dbReference type="NCBI Taxonomy" id="115551"/>
    <lineage>
        <taxon>Bacteria</taxon>
        <taxon>Pseudomonadati</taxon>
        <taxon>Pseudomonadota</taxon>
        <taxon>Gammaproteobacteria</taxon>
        <taxon>Oceanospirillales</taxon>
        <taxon>Halomonadaceae</taxon>
        <taxon>Vreelandella</taxon>
    </lineage>
</organism>
<dbReference type="InterPro" id="IPR025110">
    <property type="entry name" value="AMP-bd_C"/>
</dbReference>
<dbReference type="InterPro" id="IPR042099">
    <property type="entry name" value="ANL_N_sf"/>
</dbReference>
<dbReference type="Pfam" id="PF00501">
    <property type="entry name" value="AMP-binding"/>
    <property type="match status" value="1"/>
</dbReference>
<accession>A0ABS9SAH1</accession>
<dbReference type="RefSeq" id="WP_240719384.1">
    <property type="nucleotide sequence ID" value="NZ_JAKVTW010000015.1"/>
</dbReference>
<dbReference type="Gene3D" id="3.30.300.30">
    <property type="match status" value="1"/>
</dbReference>
<protein>
    <submittedName>
        <fullName evidence="3">Fatty acyl-CoA synthetase</fullName>
    </submittedName>
</protein>
<dbReference type="NCBIfam" id="NF006182">
    <property type="entry name" value="PRK08316.1"/>
    <property type="match status" value="1"/>
</dbReference>
<name>A0ABS9SAH1_9GAMM</name>
<proteinExistence type="predicted"/>
<comment type="caution">
    <text evidence="3">The sequence shown here is derived from an EMBL/GenBank/DDBJ whole genome shotgun (WGS) entry which is preliminary data.</text>
</comment>
<reference evidence="3 4" key="1">
    <citation type="submission" date="2022-03" db="EMBL/GenBank/DDBJ databases">
        <title>Genomic signatures underlying metal tolerance in selected Arctic bacterial isolates.</title>
        <authorList>
            <person name="Thomas F.A."/>
            <person name="Venkatachalam S."/>
            <person name="Krishnan K.P."/>
        </authorList>
    </citation>
    <scope>NUCLEOTIDE SEQUENCE [LARGE SCALE GENOMIC DNA]</scope>
    <source>
        <strain evidence="3 4">HM116</strain>
    </source>
</reference>
<dbReference type="Proteomes" id="UP001320609">
    <property type="component" value="Unassembled WGS sequence"/>
</dbReference>
<dbReference type="Gene3D" id="3.40.50.12780">
    <property type="entry name" value="N-terminal domain of ligase-like"/>
    <property type="match status" value="1"/>
</dbReference>
<dbReference type="InterPro" id="IPR045851">
    <property type="entry name" value="AMP-bd_C_sf"/>
</dbReference>
<dbReference type="InterPro" id="IPR000873">
    <property type="entry name" value="AMP-dep_synth/lig_dom"/>
</dbReference>
<dbReference type="PANTHER" id="PTHR43767">
    <property type="entry name" value="LONG-CHAIN-FATTY-ACID--COA LIGASE"/>
    <property type="match status" value="1"/>
</dbReference>
<feature type="domain" description="AMP-binding enzyme C-terminal" evidence="2">
    <location>
        <begin position="440"/>
        <end position="515"/>
    </location>
</feature>
<dbReference type="Pfam" id="PF13193">
    <property type="entry name" value="AMP-binding_C"/>
    <property type="match status" value="1"/>
</dbReference>
<evidence type="ECO:0000313" key="3">
    <source>
        <dbReference type="EMBL" id="MCH4813105.1"/>
    </source>
</evidence>
<sequence>MSETSVIQQNSIGAALNRSARKYSHQLALVFGERQWRYQALNQAANRVANGLLAAGLAPGDRLAVYGKNSDAYVIAWLAATKAGLVHVPINFALSSDELRYILDQSGAAGLLSDGSLTDKVTAATEDLNLALMGTLHAEQGRDSGSFDVLAYATSEPGGEELRSEQSSSEEPSVTVDGSSLAQLLYTSGTTAAPKAAMMTHQALMAEYMACMVELDIKGSEAMLAALPLYHSAQMHVFLMPALLLGAPVYLLEAPLPELCLRAIAEHQIASFFAPPTVWISLLRHAEFERFDLSALNKAYYGASIMPVPVLEELQQRIPGVGLYNCYGQSEIAPLATVLRPDEHAARPASAGRPILTVETRIVDLEMNDVPHGEHGEIVHRSPQLMKGYWDKAAMTEEAFQGGWFHSGDVGYFDEAGYLYVVDRIKDVINTGGILVASREVEEGLFKHPAVSEVAVIGQPDEKWIEAITAVVVLKEGQEASEEELIHHAKTLMAPYKVPKHILFADALPKSTAGKILKRHLRQELKG</sequence>